<keyword evidence="3" id="KW-1185">Reference proteome</keyword>
<gene>
    <name evidence="2" type="ORF">DBV15_12535</name>
</gene>
<dbReference type="AlphaFoldDB" id="A0A4S2JEL6"/>
<dbReference type="InterPro" id="IPR036736">
    <property type="entry name" value="ACP-like_sf"/>
</dbReference>
<dbReference type="InterPro" id="IPR036291">
    <property type="entry name" value="NAD(P)-bd_dom_sf"/>
</dbReference>
<evidence type="ECO:0000259" key="1">
    <source>
        <dbReference type="PROSITE" id="PS50075"/>
    </source>
</evidence>
<sequence>MVVFWKLKGISFHGILLDNMMYPGNQKYKSLLSKMIADGLKDGVIKPIQVQVFSKTEIEKAFRYMASGKHVGKIIIKIQEKDKPLDEPIVAYRRYYCLRNKSYIILGGLGGFGLELTDWLIFRGARNVVLISRTGMKNGYQRMKVRLWKSYGVNVLIIKDIDVADPKDCEYLLQTVERKAPVDAIFNLGAVLKDSVLKNQTAETFTESFQSKARATQTLDKLSRKICSQLRHFVICSQLRHFVVFSSSACGRGYAGQTNYGMANSIMERVCEKRAEEGLPGLAIQWGLVGDVGIIADMQENDGKELITDRLGLLQQTISCCLDELNKFLIQTRPVVSSMVVAKKKAISSGFNSLIKTVANILEIKDMKLVSQNSCLAELGMDSIIAVEIKQTLEQKFDIFLTAQEIRNLTFAKLNKM</sequence>
<dbReference type="InterPro" id="IPR050091">
    <property type="entry name" value="PKS_NRPS_Biosynth_Enz"/>
</dbReference>
<dbReference type="InterPro" id="IPR057326">
    <property type="entry name" value="KR_dom"/>
</dbReference>
<dbReference type="EMBL" id="QBLH01003902">
    <property type="protein sequence ID" value="TGZ32278.1"/>
    <property type="molecule type" value="Genomic_DNA"/>
</dbReference>
<dbReference type="SUPFAM" id="SSF51735">
    <property type="entry name" value="NAD(P)-binding Rossmann-fold domains"/>
    <property type="match status" value="1"/>
</dbReference>
<dbReference type="Gene3D" id="1.10.1200.10">
    <property type="entry name" value="ACP-like"/>
    <property type="match status" value="1"/>
</dbReference>
<dbReference type="Gene3D" id="3.90.180.10">
    <property type="entry name" value="Medium-chain alcohol dehydrogenases, catalytic domain"/>
    <property type="match status" value="1"/>
</dbReference>
<dbReference type="GO" id="GO:0004312">
    <property type="term" value="F:fatty acid synthase activity"/>
    <property type="evidence" value="ECO:0007669"/>
    <property type="project" value="TreeGrafter"/>
</dbReference>
<name>A0A4S2JEL6_9HYME</name>
<protein>
    <recommendedName>
        <fullName evidence="1">Carrier domain-containing protein</fullName>
    </recommendedName>
</protein>
<dbReference type="SMART" id="SM00822">
    <property type="entry name" value="PKS_KR"/>
    <property type="match status" value="1"/>
</dbReference>
<evidence type="ECO:0000313" key="3">
    <source>
        <dbReference type="Proteomes" id="UP000310200"/>
    </source>
</evidence>
<proteinExistence type="predicted"/>
<dbReference type="Pfam" id="PF00550">
    <property type="entry name" value="PP-binding"/>
    <property type="match status" value="1"/>
</dbReference>
<dbReference type="STRING" id="300112.A0A4S2JEL6"/>
<accession>A0A4S2JEL6</accession>
<evidence type="ECO:0000313" key="2">
    <source>
        <dbReference type="EMBL" id="TGZ32278.1"/>
    </source>
</evidence>
<dbReference type="GO" id="GO:0006633">
    <property type="term" value="P:fatty acid biosynthetic process"/>
    <property type="evidence" value="ECO:0007669"/>
    <property type="project" value="TreeGrafter"/>
</dbReference>
<dbReference type="PROSITE" id="PS50075">
    <property type="entry name" value="CARRIER"/>
    <property type="match status" value="1"/>
</dbReference>
<dbReference type="PANTHER" id="PTHR43775:SF23">
    <property type="entry name" value="FATTY ACID SYNTHASE 3"/>
    <property type="match status" value="1"/>
</dbReference>
<dbReference type="Proteomes" id="UP000310200">
    <property type="component" value="Unassembled WGS sequence"/>
</dbReference>
<dbReference type="Pfam" id="PF08659">
    <property type="entry name" value="KR"/>
    <property type="match status" value="1"/>
</dbReference>
<dbReference type="InterPro" id="IPR009081">
    <property type="entry name" value="PP-bd_ACP"/>
</dbReference>
<dbReference type="SUPFAM" id="SSF47336">
    <property type="entry name" value="ACP-like"/>
    <property type="match status" value="1"/>
</dbReference>
<feature type="domain" description="Carrier" evidence="1">
    <location>
        <begin position="348"/>
        <end position="417"/>
    </location>
</feature>
<dbReference type="Gene3D" id="3.40.50.720">
    <property type="entry name" value="NAD(P)-binding Rossmann-like Domain"/>
    <property type="match status" value="1"/>
</dbReference>
<dbReference type="Pfam" id="PF13602">
    <property type="entry name" value="ADH_zinc_N_2"/>
    <property type="match status" value="1"/>
</dbReference>
<dbReference type="PANTHER" id="PTHR43775">
    <property type="entry name" value="FATTY ACID SYNTHASE"/>
    <property type="match status" value="1"/>
</dbReference>
<organism evidence="2 3">
    <name type="scientific">Temnothorax longispinosus</name>
    <dbReference type="NCBI Taxonomy" id="300112"/>
    <lineage>
        <taxon>Eukaryota</taxon>
        <taxon>Metazoa</taxon>
        <taxon>Ecdysozoa</taxon>
        <taxon>Arthropoda</taxon>
        <taxon>Hexapoda</taxon>
        <taxon>Insecta</taxon>
        <taxon>Pterygota</taxon>
        <taxon>Neoptera</taxon>
        <taxon>Endopterygota</taxon>
        <taxon>Hymenoptera</taxon>
        <taxon>Apocrita</taxon>
        <taxon>Aculeata</taxon>
        <taxon>Formicoidea</taxon>
        <taxon>Formicidae</taxon>
        <taxon>Myrmicinae</taxon>
        <taxon>Temnothorax</taxon>
    </lineage>
</organism>
<dbReference type="InterPro" id="IPR013968">
    <property type="entry name" value="PKS_KR"/>
</dbReference>
<reference evidence="2 3" key="1">
    <citation type="journal article" date="2019" name="Philos. Trans. R. Soc. Lond., B, Biol. Sci.">
        <title>Ant behaviour and brain gene expression of defending hosts depend on the ecological success of the intruding social parasite.</title>
        <authorList>
            <person name="Kaur R."/>
            <person name="Stoldt M."/>
            <person name="Jongepier E."/>
            <person name="Feldmeyer B."/>
            <person name="Menzel F."/>
            <person name="Bornberg-Bauer E."/>
            <person name="Foitzik S."/>
        </authorList>
    </citation>
    <scope>NUCLEOTIDE SEQUENCE [LARGE SCALE GENOMIC DNA]</scope>
    <source>
        <tissue evidence="2">Whole body</tissue>
    </source>
</reference>
<comment type="caution">
    <text evidence="2">The sequence shown here is derived from an EMBL/GenBank/DDBJ whole genome shotgun (WGS) entry which is preliminary data.</text>
</comment>